<dbReference type="AlphaFoldDB" id="A0A5J6PTS5"/>
<evidence type="ECO:0000256" key="1">
    <source>
        <dbReference type="SAM" id="SignalP"/>
    </source>
</evidence>
<accession>A0A5J6PTS5</accession>
<keyword evidence="1" id="KW-0732">Signal</keyword>
<dbReference type="RefSeq" id="WP_151051087.1">
    <property type="nucleotide sequence ID" value="NZ_CP031700.1"/>
</dbReference>
<dbReference type="PROSITE" id="PS51257">
    <property type="entry name" value="PROKAR_LIPOPROTEIN"/>
    <property type="match status" value="1"/>
</dbReference>
<feature type="chain" id="PRO_5023878504" description="Lipoprotein" evidence="1">
    <location>
        <begin position="25"/>
        <end position="209"/>
    </location>
</feature>
<name>A0A5J6PTS5_9NEIS</name>
<evidence type="ECO:0000313" key="3">
    <source>
        <dbReference type="Proteomes" id="UP000325713"/>
    </source>
</evidence>
<sequence length="209" mass="23126">MNKFKLLALLFITLLTACSPKQQATSTPDPTQKEVKTLSCPKPLGISTTELKKNITTALLSYGRTVDLQKSTLSDNHCGAIENIERDFATIQIRTNKNNQVTVVAIGFELVKPEIGRQTPESKAANINNIFSAIQTVLSINGTTDFEEYETGKALLQTFFNALDESNKNITAEIQKDLYRDDVLYRVSIANNFNIVISAIGQPEPKQES</sequence>
<proteinExistence type="predicted"/>
<organism evidence="2 3">
    <name type="scientific">Neisseria zalophi</name>
    <dbReference type="NCBI Taxonomy" id="640030"/>
    <lineage>
        <taxon>Bacteria</taxon>
        <taxon>Pseudomonadati</taxon>
        <taxon>Pseudomonadota</taxon>
        <taxon>Betaproteobacteria</taxon>
        <taxon>Neisseriales</taxon>
        <taxon>Neisseriaceae</taxon>
        <taxon>Neisseria</taxon>
    </lineage>
</organism>
<evidence type="ECO:0008006" key="4">
    <source>
        <dbReference type="Google" id="ProtNLM"/>
    </source>
</evidence>
<dbReference type="EMBL" id="CP031700">
    <property type="protein sequence ID" value="QEY26101.1"/>
    <property type="molecule type" value="Genomic_DNA"/>
</dbReference>
<keyword evidence="3" id="KW-1185">Reference proteome</keyword>
<evidence type="ECO:0000313" key="2">
    <source>
        <dbReference type="EMBL" id="QEY26101.1"/>
    </source>
</evidence>
<gene>
    <name evidence="2" type="ORF">D0T92_05840</name>
</gene>
<feature type="signal peptide" evidence="1">
    <location>
        <begin position="1"/>
        <end position="24"/>
    </location>
</feature>
<reference evidence="2 3" key="1">
    <citation type="submission" date="2018-08" db="EMBL/GenBank/DDBJ databases">
        <title>Neisseria zalophi ATCC BAA-2455 complete genome.</title>
        <authorList>
            <person name="Veseli I.A."/>
            <person name="Buttler R."/>
            <person name="Mascarenhas dos Santos A.C."/>
            <person name="Pombert J.-F."/>
        </authorList>
    </citation>
    <scope>NUCLEOTIDE SEQUENCE [LARGE SCALE GENOMIC DNA]</scope>
    <source>
        <strain evidence="2 3">ATCC BAA-2455</strain>
    </source>
</reference>
<dbReference type="Proteomes" id="UP000325713">
    <property type="component" value="Chromosome"/>
</dbReference>
<dbReference type="KEGG" id="nzl:D0T92_05840"/>
<protein>
    <recommendedName>
        <fullName evidence="4">Lipoprotein</fullName>
    </recommendedName>
</protein>